<dbReference type="GO" id="GO:0005666">
    <property type="term" value="C:RNA polymerase III complex"/>
    <property type="evidence" value="ECO:0007669"/>
    <property type="project" value="TreeGrafter"/>
</dbReference>
<protein>
    <recommendedName>
        <fullName evidence="2">DNA-directed RNA polymerases I and III subunit RPAC1</fullName>
    </recommendedName>
</protein>
<comment type="similarity">
    <text evidence="6">Belongs to the archaeal Rpo3/eukaryotic RPB3 RNA polymerase subunit family.</text>
</comment>
<dbReference type="InterPro" id="IPR055457">
    <property type="entry name" value="OST48_N"/>
</dbReference>
<proteinExistence type="inferred from homology"/>
<dbReference type="GO" id="GO:0003899">
    <property type="term" value="F:DNA-directed RNA polymerase activity"/>
    <property type="evidence" value="ECO:0007669"/>
    <property type="project" value="InterPro"/>
</dbReference>
<evidence type="ECO:0000313" key="9">
    <source>
        <dbReference type="EMBL" id="CTR10480.1"/>
    </source>
</evidence>
<dbReference type="PROSITE" id="PS00446">
    <property type="entry name" value="RNA_POL_D_30KD"/>
    <property type="match status" value="1"/>
</dbReference>
<dbReference type="InterPro" id="IPR022842">
    <property type="entry name" value="RNAP_Rpo3/Rpb3/RPAC1"/>
</dbReference>
<dbReference type="InterPro" id="IPR055459">
    <property type="entry name" value="OST48_MD"/>
</dbReference>
<feature type="domain" description="DNA-directed RNA polymerase RpoA/D/Rpb3-type" evidence="8">
    <location>
        <begin position="97"/>
        <end position="372"/>
    </location>
</feature>
<evidence type="ECO:0000256" key="5">
    <source>
        <dbReference type="ARBA" id="ARBA00023242"/>
    </source>
</evidence>
<dbReference type="GO" id="GO:0003677">
    <property type="term" value="F:DNA binding"/>
    <property type="evidence" value="ECO:0007669"/>
    <property type="project" value="InterPro"/>
</dbReference>
<dbReference type="SUPFAM" id="SSF56553">
    <property type="entry name" value="Insert subdomain of RNA polymerase alpha subunit"/>
    <property type="match status" value="1"/>
</dbReference>
<keyword evidence="5" id="KW-0539">Nucleus</keyword>
<dbReference type="InterPro" id="IPR001514">
    <property type="entry name" value="DNA-dir_RNA_pol_30-40kDasu_CS"/>
</dbReference>
<dbReference type="GO" id="GO:0055029">
    <property type="term" value="C:nuclear DNA-directed RNA polymerase complex"/>
    <property type="evidence" value="ECO:0007669"/>
    <property type="project" value="UniProtKB-ARBA"/>
</dbReference>
<dbReference type="Pfam" id="PF23358">
    <property type="entry name" value="OST48_MD"/>
    <property type="match status" value="1"/>
</dbReference>
<keyword evidence="7" id="KW-0472">Membrane</keyword>
<dbReference type="InterPro" id="IPR036603">
    <property type="entry name" value="RBP11-like"/>
</dbReference>
<dbReference type="Proteomes" id="UP000199069">
    <property type="component" value="Unassembled WGS sequence"/>
</dbReference>
<dbReference type="InterPro" id="IPR036643">
    <property type="entry name" value="RNApol_insert_sf"/>
</dbReference>
<dbReference type="InterPro" id="IPR011263">
    <property type="entry name" value="DNA-dir_RNA_pol_RpoA/D/Rpb3"/>
</dbReference>
<dbReference type="Gene3D" id="2.170.120.12">
    <property type="entry name" value="DNA-directed RNA polymerase, insert domain"/>
    <property type="match status" value="1"/>
</dbReference>
<dbReference type="GO" id="GO:0005736">
    <property type="term" value="C:RNA polymerase I complex"/>
    <property type="evidence" value="ECO:0007669"/>
    <property type="project" value="TreeGrafter"/>
</dbReference>
<feature type="transmembrane region" description="Helical" evidence="7">
    <location>
        <begin position="773"/>
        <end position="793"/>
    </location>
</feature>
<name>A0A0K3CPU6_RHOTO</name>
<dbReference type="InterPro" id="IPR050518">
    <property type="entry name" value="Rpo3/RPB3_RNA_Pol_subunit"/>
</dbReference>
<dbReference type="GO" id="GO:0046983">
    <property type="term" value="F:protein dimerization activity"/>
    <property type="evidence" value="ECO:0007669"/>
    <property type="project" value="InterPro"/>
</dbReference>
<gene>
    <name evidence="9" type="primary">FGENESH: predicted gene_13.171</name>
    <name evidence="9" type="ORF">BN2166_0063410</name>
</gene>
<keyword evidence="7" id="KW-1133">Transmembrane helix</keyword>
<dbReference type="UniPathway" id="UPA00378"/>
<keyword evidence="3" id="KW-0240">DNA-directed RNA polymerase</keyword>
<keyword evidence="7" id="KW-0812">Transmembrane</keyword>
<dbReference type="EMBL" id="CWKI01000013">
    <property type="protein sequence ID" value="CTR10480.1"/>
    <property type="molecule type" value="Genomic_DNA"/>
</dbReference>
<dbReference type="HAMAP" id="MF_00320">
    <property type="entry name" value="RNApol_arch_Rpo3"/>
    <property type="match status" value="1"/>
</dbReference>
<dbReference type="GO" id="GO:0006351">
    <property type="term" value="P:DNA-templated transcription"/>
    <property type="evidence" value="ECO:0007669"/>
    <property type="project" value="InterPro"/>
</dbReference>
<dbReference type="Pfam" id="PF03345">
    <property type="entry name" value="OST48_N"/>
    <property type="match status" value="1"/>
</dbReference>
<dbReference type="Pfam" id="PF01193">
    <property type="entry name" value="RNA_pol_L"/>
    <property type="match status" value="1"/>
</dbReference>
<reference evidence="9 10" key="1">
    <citation type="submission" date="2015-07" db="EMBL/GenBank/DDBJ databases">
        <authorList>
            <person name="Cajimat M.N.B."/>
            <person name="Milazzo M.L."/>
            <person name="Fulhorst C.F."/>
        </authorList>
    </citation>
    <scope>NUCLEOTIDE SEQUENCE [LARGE SCALE GENOMIC DNA]</scope>
    <source>
        <strain evidence="9">Single colony</strain>
    </source>
</reference>
<accession>A0A0K3CPU6</accession>
<dbReference type="SUPFAM" id="SSF55257">
    <property type="entry name" value="RBP11-like subunits of RNA polymerase"/>
    <property type="match status" value="1"/>
</dbReference>
<comment type="subcellular location">
    <subcellularLocation>
        <location evidence="1">Nucleus</location>
    </subcellularLocation>
</comment>
<keyword evidence="4" id="KW-0804">Transcription</keyword>
<dbReference type="FunFam" id="2.170.120.12:FF:000003">
    <property type="entry name" value="Dna-directed rna polymerases i and iii subunit"/>
    <property type="match status" value="1"/>
</dbReference>
<evidence type="ECO:0000259" key="8">
    <source>
        <dbReference type="SMART" id="SM00662"/>
    </source>
</evidence>
<evidence type="ECO:0000313" key="10">
    <source>
        <dbReference type="Proteomes" id="UP000199069"/>
    </source>
</evidence>
<evidence type="ECO:0000256" key="3">
    <source>
        <dbReference type="ARBA" id="ARBA00022478"/>
    </source>
</evidence>
<dbReference type="PANTHER" id="PTHR11800:SF13">
    <property type="entry name" value="DNA-DIRECTED RNA POLYMERASES I AND III SUBUNIT RPAC1"/>
    <property type="match status" value="1"/>
</dbReference>
<evidence type="ECO:0000256" key="6">
    <source>
        <dbReference type="ARBA" id="ARBA00025804"/>
    </source>
</evidence>
<evidence type="ECO:0000256" key="7">
    <source>
        <dbReference type="SAM" id="Phobius"/>
    </source>
</evidence>
<dbReference type="AlphaFoldDB" id="A0A0K3CPU6"/>
<sequence>MAVSERVSGSKVMRRGEVELGRHSTTRCSRSACRLGASVLLAMPAHTPADRNLVRIGKERVESVHFPGHHPGESHHWDLDHFRSNLRVQVNSLSPTALEFDLVGVDASVANAIRRIVIAEVPTVAVENVYVWNNTSIIQDEVLAQRLGLIPLAIDPRKLDMKKTPDEPPTDLNTVVFSLIARCERRKDVKKGETDPHKIWSGVEVLSSNLSFSSRGGQDELFGDRPPKPAIDDILVAKMRGGQEIVAELHCVKGIGKDHAKWSPVATASYRLLPTIDILADIPPELHSKFEACFPPGVIEQRSGRLVVANARRDTVSREVLRHPEFEDKVKLGRVRDHFIFSVESAGQYRPEELVPEAIEVLLAKIRACATRLHLRLTSTEAIITKARAQPRLIMLPRLKLLCAIVSVTCICASARVLVASDGAPSHGRFLESLRGAGYEVDTGTTQTAAAKLRDEGGRFDHLIVFAPPHKQTPPELSPQALARRLDAGTNLLLITSPESAEIWRDFAREFGVDFDDRGSFAVDHFSYATEDDDGTHTLLAIPPASAPSPFVSTATRAGPPIVYRGAAHSTSRNPLLTAVLHASSTTFGATLDGVVSSDDDKLVGSATSLVSSFQARNNARVSFVGSFDLFSDRFFAEGASSRFGNAAFARDLVDWTFHKTGLLVKRSSQVVVPGDRTSRPSYQVGTQLANDLQLEFGMLDPHIRTRLLATEVDQSSNVTRYSTQFKVPDRHGVFTLRVDHRRPGWTRILDEVVMSVTPPRHDEYERFIGGALPFYTGAASVSAAFLIFIVLWSQQA</sequence>
<dbReference type="Gene3D" id="3.30.1360.10">
    <property type="entry name" value="RNA polymerase, RBP11-like subunit"/>
    <property type="match status" value="1"/>
</dbReference>
<dbReference type="SMART" id="SM00662">
    <property type="entry name" value="RPOLD"/>
    <property type="match status" value="1"/>
</dbReference>
<dbReference type="InterPro" id="IPR033901">
    <property type="entry name" value="RNAPI/III_AC40"/>
</dbReference>
<evidence type="ECO:0000256" key="2">
    <source>
        <dbReference type="ARBA" id="ARBA00022083"/>
    </source>
</evidence>
<dbReference type="CDD" id="cd07032">
    <property type="entry name" value="RNAP_I_II_AC40"/>
    <property type="match status" value="1"/>
</dbReference>
<organism evidence="9 10">
    <name type="scientific">Rhodotorula toruloides</name>
    <name type="common">Yeast</name>
    <name type="synonym">Rhodosporidium toruloides</name>
    <dbReference type="NCBI Taxonomy" id="5286"/>
    <lineage>
        <taxon>Eukaryota</taxon>
        <taxon>Fungi</taxon>
        <taxon>Dikarya</taxon>
        <taxon>Basidiomycota</taxon>
        <taxon>Pucciniomycotina</taxon>
        <taxon>Microbotryomycetes</taxon>
        <taxon>Sporidiobolales</taxon>
        <taxon>Sporidiobolaceae</taxon>
        <taxon>Rhodotorula</taxon>
    </lineage>
</organism>
<keyword evidence="10" id="KW-1185">Reference proteome</keyword>
<dbReference type="NCBIfam" id="NF001988">
    <property type="entry name" value="PRK00783.1"/>
    <property type="match status" value="1"/>
</dbReference>
<evidence type="ECO:0000256" key="1">
    <source>
        <dbReference type="ARBA" id="ARBA00004123"/>
    </source>
</evidence>
<dbReference type="STRING" id="5286.A0A0K3CPU6"/>
<dbReference type="PANTHER" id="PTHR11800">
    <property type="entry name" value="DNA-DIRECTED RNA POLYMERASE"/>
    <property type="match status" value="1"/>
</dbReference>
<evidence type="ECO:0000256" key="4">
    <source>
        <dbReference type="ARBA" id="ARBA00023163"/>
    </source>
</evidence>